<evidence type="ECO:0000313" key="2">
    <source>
        <dbReference type="Proteomes" id="UP000016626"/>
    </source>
</evidence>
<protein>
    <submittedName>
        <fullName evidence="1">Uncharacterized protein</fullName>
    </submittedName>
</protein>
<gene>
    <name evidence="1" type="ORF">HMPREF9015_02115</name>
</gene>
<sequence>MIKMKKKGKSLYTVTGISKQINLSYWKFVALARRGDLDFVKAEKINGIWKYYFDPLKTAKYLNEYKEVTKGRV</sequence>
<dbReference type="EMBL" id="AWVM01000106">
    <property type="protein sequence ID" value="ERK48090.1"/>
    <property type="molecule type" value="Genomic_DNA"/>
</dbReference>
<dbReference type="AlphaFoldDB" id="U2PC71"/>
<evidence type="ECO:0000313" key="1">
    <source>
        <dbReference type="EMBL" id="ERK48090.1"/>
    </source>
</evidence>
<dbReference type="HOGENOM" id="CLU_2700296_0_0_0"/>
<comment type="caution">
    <text evidence="1">The sequence shown here is derived from an EMBL/GenBank/DDBJ whole genome shotgun (WGS) entry which is preliminary data.</text>
</comment>
<dbReference type="Proteomes" id="UP000016626">
    <property type="component" value="Unassembled WGS sequence"/>
</dbReference>
<dbReference type="PATRIC" id="fig|888055.3.peg.2034"/>
<reference evidence="1 2" key="1">
    <citation type="submission" date="2013-06" db="EMBL/GenBank/DDBJ databases">
        <authorList>
            <person name="Weinstock G."/>
            <person name="Sodergren E."/>
            <person name="Lobos E.A."/>
            <person name="Fulton L."/>
            <person name="Fulton R."/>
            <person name="Courtney L."/>
            <person name="Fronick C."/>
            <person name="O'Laughlin M."/>
            <person name="Godfrey J."/>
            <person name="Wilson R.M."/>
            <person name="Miner T."/>
            <person name="Farmer C."/>
            <person name="Delehaunty K."/>
            <person name="Cordes M."/>
            <person name="Minx P."/>
            <person name="Tomlinson C."/>
            <person name="Chen J."/>
            <person name="Wollam A."/>
            <person name="Pepin K.H."/>
            <person name="Bhonagiri V."/>
            <person name="Zhang X."/>
            <person name="Warren W."/>
            <person name="Mitreva M."/>
            <person name="Mardis E.R."/>
            <person name="Wilson R.K."/>
        </authorList>
    </citation>
    <scope>NUCLEOTIDE SEQUENCE [LARGE SCALE GENOMIC DNA]</scope>
    <source>
        <strain evidence="1 2">F0279</strain>
    </source>
</reference>
<proteinExistence type="predicted"/>
<name>U2PC71_LEPWF</name>
<accession>U2PC71</accession>
<organism evidence="1 2">
    <name type="scientific">Leptotrichia wadei (strain F0279)</name>
    <dbReference type="NCBI Taxonomy" id="888055"/>
    <lineage>
        <taxon>Bacteria</taxon>
        <taxon>Fusobacteriati</taxon>
        <taxon>Fusobacteriota</taxon>
        <taxon>Fusobacteriia</taxon>
        <taxon>Fusobacteriales</taxon>
        <taxon>Leptotrichiaceae</taxon>
        <taxon>Leptotrichia</taxon>
    </lineage>
</organism>